<keyword evidence="2" id="KW-1185">Reference proteome</keyword>
<proteinExistence type="predicted"/>
<organism evidence="1 2">
    <name type="scientific">Microbacter margulisiae</name>
    <dbReference type="NCBI Taxonomy" id="1350067"/>
    <lineage>
        <taxon>Bacteria</taxon>
        <taxon>Pseudomonadati</taxon>
        <taxon>Bacteroidota</taxon>
        <taxon>Bacteroidia</taxon>
        <taxon>Bacteroidales</taxon>
        <taxon>Porphyromonadaceae</taxon>
        <taxon>Microbacter</taxon>
    </lineage>
</organism>
<dbReference type="Proteomes" id="UP000544222">
    <property type="component" value="Unassembled WGS sequence"/>
</dbReference>
<accession>A0A7W5DT44</accession>
<name>A0A7W5DT44_9PORP</name>
<reference evidence="1 2" key="1">
    <citation type="submission" date="2020-08" db="EMBL/GenBank/DDBJ databases">
        <title>Genomic Encyclopedia of Type Strains, Phase IV (KMG-IV): sequencing the most valuable type-strain genomes for metagenomic binning, comparative biology and taxonomic classification.</title>
        <authorList>
            <person name="Goeker M."/>
        </authorList>
    </citation>
    <scope>NUCLEOTIDE SEQUENCE [LARGE SCALE GENOMIC DNA]</scope>
    <source>
        <strain evidence="1 2">DSM 27471</strain>
    </source>
</reference>
<protein>
    <submittedName>
        <fullName evidence="1">Uncharacterized protein</fullName>
    </submittedName>
</protein>
<dbReference type="EMBL" id="JACHYB010000002">
    <property type="protein sequence ID" value="MBB3188575.1"/>
    <property type="molecule type" value="Genomic_DNA"/>
</dbReference>
<comment type="caution">
    <text evidence="1">The sequence shown here is derived from an EMBL/GenBank/DDBJ whole genome shotgun (WGS) entry which is preliminary data.</text>
</comment>
<gene>
    <name evidence="1" type="ORF">FHX64_002773</name>
</gene>
<evidence type="ECO:0000313" key="1">
    <source>
        <dbReference type="EMBL" id="MBB3188575.1"/>
    </source>
</evidence>
<sequence length="42" mass="4717">MNSYLFCSYFQVNLPLLTVSGPGKSTLDMIDKGHKYEFVTTA</sequence>
<evidence type="ECO:0000313" key="2">
    <source>
        <dbReference type="Proteomes" id="UP000544222"/>
    </source>
</evidence>
<dbReference type="AlphaFoldDB" id="A0A7W5DT44"/>